<dbReference type="InterPro" id="IPR031977">
    <property type="entry name" value="DUF4783"/>
</dbReference>
<keyword evidence="2" id="KW-1185">Reference proteome</keyword>
<dbReference type="Pfam" id="PF16022">
    <property type="entry name" value="DUF4783"/>
    <property type="match status" value="1"/>
</dbReference>
<proteinExistence type="predicted"/>
<sequence length="133" mass="15087">MGTSIFITIFSFFIILSPVKSQKTDAFDSIAGYFKASDSRNISGHFAPLIEMNILMDENEYSKAQAELILRDFLSKNKPVSVKVIHRLNSSPNYRFAVLSLQSANSKFRVSISMAKDGEMFYIKVIRIEYDKG</sequence>
<gene>
    <name evidence="1" type="ORF">SAMN05421813_10435</name>
</gene>
<dbReference type="OrthoDB" id="1524766at2"/>
<dbReference type="Proteomes" id="UP000199226">
    <property type="component" value="Unassembled WGS sequence"/>
</dbReference>
<name>A0A1G9P8X9_9SPHI</name>
<accession>A0A1G9P8X9</accession>
<dbReference type="AlphaFoldDB" id="A0A1G9P8X9"/>
<dbReference type="RefSeq" id="WP_090700424.1">
    <property type="nucleotide sequence ID" value="NZ_FNHH01000004.1"/>
</dbReference>
<dbReference type="Gene3D" id="3.10.450.50">
    <property type="match status" value="1"/>
</dbReference>
<organism evidence="1 2">
    <name type="scientific">Daejeonella rubra</name>
    <dbReference type="NCBI Taxonomy" id="990371"/>
    <lineage>
        <taxon>Bacteria</taxon>
        <taxon>Pseudomonadati</taxon>
        <taxon>Bacteroidota</taxon>
        <taxon>Sphingobacteriia</taxon>
        <taxon>Sphingobacteriales</taxon>
        <taxon>Sphingobacteriaceae</taxon>
        <taxon>Daejeonella</taxon>
    </lineage>
</organism>
<evidence type="ECO:0008006" key="3">
    <source>
        <dbReference type="Google" id="ProtNLM"/>
    </source>
</evidence>
<evidence type="ECO:0000313" key="1">
    <source>
        <dbReference type="EMBL" id="SDL95210.1"/>
    </source>
</evidence>
<dbReference type="STRING" id="990371.SAMN05421813_10435"/>
<protein>
    <recommendedName>
        <fullName evidence="3">DUF4783 domain-containing protein</fullName>
    </recommendedName>
</protein>
<dbReference type="EMBL" id="FNHH01000004">
    <property type="protein sequence ID" value="SDL95210.1"/>
    <property type="molecule type" value="Genomic_DNA"/>
</dbReference>
<evidence type="ECO:0000313" key="2">
    <source>
        <dbReference type="Proteomes" id="UP000199226"/>
    </source>
</evidence>
<reference evidence="2" key="1">
    <citation type="submission" date="2016-10" db="EMBL/GenBank/DDBJ databases">
        <authorList>
            <person name="Varghese N."/>
            <person name="Submissions S."/>
        </authorList>
    </citation>
    <scope>NUCLEOTIDE SEQUENCE [LARGE SCALE GENOMIC DNA]</scope>
    <source>
        <strain evidence="2">DSM 24536</strain>
    </source>
</reference>